<evidence type="ECO:0000313" key="3">
    <source>
        <dbReference type="Proteomes" id="UP001352263"/>
    </source>
</evidence>
<name>A0ABU6JHQ9_9BURK</name>
<sequence>MGILGTLMGKREPEVRYRTIDGGHPAPYPDMTDEQLYNYEVTFNVPRRTFDRPPVPVTPRGEEVTIRREPRLVERPAPQEAAPPMTPSFSPSPSPSPASAPASGRSFDAPRYTARPARETRAEQVEQLEQPTQAFTPSAPSAPSSAASGSAAVQAHPDLQPTQIPPTRMPPPLDFSRPVRLITTKQPVEIITTRARHPVYKVHGYIGDDDVVTVFTHDGRLSENGLRYLENVPQQHQLYVNVYANTDPLSRDRYLLTQHESREHADAAAQAGRLACVAVELDG</sequence>
<keyword evidence="3" id="KW-1185">Reference proteome</keyword>
<feature type="compositionally biased region" description="Pro residues" evidence="1">
    <location>
        <begin position="163"/>
        <end position="173"/>
    </location>
</feature>
<protein>
    <submittedName>
        <fullName evidence="2">Uncharacterized protein</fullName>
    </submittedName>
</protein>
<feature type="compositionally biased region" description="Basic and acidic residues" evidence="1">
    <location>
        <begin position="60"/>
        <end position="74"/>
    </location>
</feature>
<reference evidence="2 3" key="1">
    <citation type="submission" date="2023-10" db="EMBL/GenBank/DDBJ databases">
        <title>Noviherbaspirillum sp. CPCC 100848 genome assembly.</title>
        <authorList>
            <person name="Li X.Y."/>
            <person name="Fang X.M."/>
        </authorList>
    </citation>
    <scope>NUCLEOTIDE SEQUENCE [LARGE SCALE GENOMIC DNA]</scope>
    <source>
        <strain evidence="2 3">CPCC 100848</strain>
    </source>
</reference>
<evidence type="ECO:0000313" key="2">
    <source>
        <dbReference type="EMBL" id="MEC4723202.1"/>
    </source>
</evidence>
<proteinExistence type="predicted"/>
<organism evidence="2 3">
    <name type="scientific">Noviherbaspirillum album</name>
    <dbReference type="NCBI Taxonomy" id="3080276"/>
    <lineage>
        <taxon>Bacteria</taxon>
        <taxon>Pseudomonadati</taxon>
        <taxon>Pseudomonadota</taxon>
        <taxon>Betaproteobacteria</taxon>
        <taxon>Burkholderiales</taxon>
        <taxon>Oxalobacteraceae</taxon>
        <taxon>Noviherbaspirillum</taxon>
    </lineage>
</organism>
<feature type="compositionally biased region" description="Low complexity" evidence="1">
    <location>
        <begin position="137"/>
        <end position="152"/>
    </location>
</feature>
<feature type="compositionally biased region" description="Polar residues" evidence="1">
    <location>
        <begin position="127"/>
        <end position="136"/>
    </location>
</feature>
<dbReference type="Proteomes" id="UP001352263">
    <property type="component" value="Unassembled WGS sequence"/>
</dbReference>
<gene>
    <name evidence="2" type="ORF">RY831_29000</name>
</gene>
<comment type="caution">
    <text evidence="2">The sequence shown here is derived from an EMBL/GenBank/DDBJ whole genome shotgun (WGS) entry which is preliminary data.</text>
</comment>
<dbReference type="EMBL" id="JAWIIV010000046">
    <property type="protein sequence ID" value="MEC4723202.1"/>
    <property type="molecule type" value="Genomic_DNA"/>
</dbReference>
<accession>A0ABU6JHQ9</accession>
<evidence type="ECO:0000256" key="1">
    <source>
        <dbReference type="SAM" id="MobiDB-lite"/>
    </source>
</evidence>
<feature type="region of interest" description="Disordered" evidence="1">
    <location>
        <begin position="47"/>
        <end position="174"/>
    </location>
</feature>
<feature type="compositionally biased region" description="Pro residues" evidence="1">
    <location>
        <begin position="84"/>
        <end position="98"/>
    </location>
</feature>